<dbReference type="AlphaFoldDB" id="A0A8J3XYM4"/>
<dbReference type="Pfam" id="PF07336">
    <property type="entry name" value="ABATE"/>
    <property type="match status" value="1"/>
</dbReference>
<evidence type="ECO:0000313" key="2">
    <source>
        <dbReference type="EMBL" id="GII57590.1"/>
    </source>
</evidence>
<sequence>MTIDPASITSQQTFDSYVAEFAGLALRLVNDLVTEHAHGQPVEPARSGGDQLAVIQHALSAFDGIHTAPFGPDEATRLTAAVRRLRVALDACVGGDVQTAADVLNDLLAAHQAMPNLHGRPGRPLVLAFHAVGQKPVDSYVADMATSIAMIIGAGRAARLGRCSAAACDRVFYDASRNASRRFCDLSCQNRAKATAYRARQHTRDGSQAMTE</sequence>
<protein>
    <recommendedName>
        <fullName evidence="1">Zinc finger CGNR domain-containing protein</fullName>
    </recommendedName>
</protein>
<organism evidence="2 3">
    <name type="scientific">Planotetraspora thailandica</name>
    <dbReference type="NCBI Taxonomy" id="487172"/>
    <lineage>
        <taxon>Bacteria</taxon>
        <taxon>Bacillati</taxon>
        <taxon>Actinomycetota</taxon>
        <taxon>Actinomycetes</taxon>
        <taxon>Streptosporangiales</taxon>
        <taxon>Streptosporangiaceae</taxon>
        <taxon>Planotetraspora</taxon>
    </lineage>
</organism>
<name>A0A8J3XYM4_9ACTN</name>
<feature type="domain" description="Zinc finger CGNR" evidence="1">
    <location>
        <begin position="159"/>
        <end position="201"/>
    </location>
</feature>
<dbReference type="RefSeq" id="WP_203947712.1">
    <property type="nucleotide sequence ID" value="NZ_BOOR01000054.1"/>
</dbReference>
<dbReference type="InterPro" id="IPR010852">
    <property type="entry name" value="ABATE"/>
</dbReference>
<dbReference type="InterPro" id="IPR021005">
    <property type="entry name" value="Znf_CGNR"/>
</dbReference>
<dbReference type="Proteomes" id="UP000605992">
    <property type="component" value="Unassembled WGS sequence"/>
</dbReference>
<dbReference type="PANTHER" id="PTHR35525">
    <property type="entry name" value="BLL6575 PROTEIN"/>
    <property type="match status" value="1"/>
</dbReference>
<gene>
    <name evidence="2" type="ORF">Pth03_59790</name>
</gene>
<reference evidence="2" key="1">
    <citation type="submission" date="2021-01" db="EMBL/GenBank/DDBJ databases">
        <title>Whole genome shotgun sequence of Planotetraspora thailandica NBRC 104271.</title>
        <authorList>
            <person name="Komaki H."/>
            <person name="Tamura T."/>
        </authorList>
    </citation>
    <scope>NUCLEOTIDE SEQUENCE</scope>
    <source>
        <strain evidence="2">NBRC 104271</strain>
    </source>
</reference>
<dbReference type="EMBL" id="BOOR01000054">
    <property type="protein sequence ID" value="GII57590.1"/>
    <property type="molecule type" value="Genomic_DNA"/>
</dbReference>
<dbReference type="InterPro" id="IPR023286">
    <property type="entry name" value="ABATE_dom_sf"/>
</dbReference>
<proteinExistence type="predicted"/>
<accession>A0A8J3XYM4</accession>
<dbReference type="Pfam" id="PF11706">
    <property type="entry name" value="zf-CGNR"/>
    <property type="match status" value="1"/>
</dbReference>
<dbReference type="SUPFAM" id="SSF160904">
    <property type="entry name" value="Jann2411-like"/>
    <property type="match status" value="1"/>
</dbReference>
<evidence type="ECO:0000313" key="3">
    <source>
        <dbReference type="Proteomes" id="UP000605992"/>
    </source>
</evidence>
<keyword evidence="3" id="KW-1185">Reference proteome</keyword>
<comment type="caution">
    <text evidence="2">The sequence shown here is derived from an EMBL/GenBank/DDBJ whole genome shotgun (WGS) entry which is preliminary data.</text>
</comment>
<dbReference type="Gene3D" id="1.10.3300.10">
    <property type="entry name" value="Jann2411-like domain"/>
    <property type="match status" value="1"/>
</dbReference>
<evidence type="ECO:0000259" key="1">
    <source>
        <dbReference type="Pfam" id="PF11706"/>
    </source>
</evidence>
<dbReference type="PANTHER" id="PTHR35525:SF3">
    <property type="entry name" value="BLL6575 PROTEIN"/>
    <property type="match status" value="1"/>
</dbReference>